<dbReference type="STRING" id="260084.SAMN02927928_2838"/>
<feature type="transmembrane region" description="Helical" evidence="1">
    <location>
        <begin position="66"/>
        <end position="90"/>
    </location>
</feature>
<proteinExistence type="predicted"/>
<reference evidence="3" key="1">
    <citation type="submission" date="2016-10" db="EMBL/GenBank/DDBJ databases">
        <authorList>
            <person name="Varghese N."/>
            <person name="Submissions S."/>
        </authorList>
    </citation>
    <scope>NUCLEOTIDE SEQUENCE [LARGE SCALE GENOMIC DNA]</scope>
    <source>
        <strain evidence="3">CGMCC 1.3431</strain>
    </source>
</reference>
<sequence>MKISKVAVGIGGLIIAFIAIFGAILIYLGVRLLWQDDVLAQACSKEAGTNSFSNCLTAFTNDLTFWGISVAVIQAVLSTLGLVFTGWAALEAAKAGQAAKDSIDHSRREYLASFPPELNFRKLELLIFNPPDAPKIQCAVRNIGISRCKVIGIALRCEYGDGSIPLPPPLSLEMPYLDNAGQPQVLLPGQEQNFVMDADITPEAISLIDTARAYRATGNKDFDSTMQIYAGWRIRYVDDIGVERVTDGVSKYDLNMNRFVACDPDNKS</sequence>
<evidence type="ECO:0000313" key="3">
    <source>
        <dbReference type="Proteomes" id="UP000199150"/>
    </source>
</evidence>
<feature type="transmembrane region" description="Helical" evidence="1">
    <location>
        <begin position="7"/>
        <end position="30"/>
    </location>
</feature>
<keyword evidence="3" id="KW-1185">Reference proteome</keyword>
<evidence type="ECO:0000313" key="2">
    <source>
        <dbReference type="EMBL" id="SCW71439.1"/>
    </source>
</evidence>
<evidence type="ECO:0000256" key="1">
    <source>
        <dbReference type="SAM" id="Phobius"/>
    </source>
</evidence>
<keyword evidence="1" id="KW-1133">Transmembrane helix</keyword>
<protein>
    <submittedName>
        <fullName evidence="2">Uncharacterized protein</fullName>
    </submittedName>
</protein>
<dbReference type="Proteomes" id="UP000199150">
    <property type="component" value="Unassembled WGS sequence"/>
</dbReference>
<accession>A0A1G4ST18</accession>
<dbReference type="EMBL" id="FMTS01000005">
    <property type="protein sequence ID" value="SCW71439.1"/>
    <property type="molecule type" value="Genomic_DNA"/>
</dbReference>
<dbReference type="AlphaFoldDB" id="A0A1G4ST18"/>
<keyword evidence="1" id="KW-0472">Membrane</keyword>
<organism evidence="2 3">
    <name type="scientific">Asticcacaulis taihuensis</name>
    <dbReference type="NCBI Taxonomy" id="260084"/>
    <lineage>
        <taxon>Bacteria</taxon>
        <taxon>Pseudomonadati</taxon>
        <taxon>Pseudomonadota</taxon>
        <taxon>Alphaproteobacteria</taxon>
        <taxon>Caulobacterales</taxon>
        <taxon>Caulobacteraceae</taxon>
        <taxon>Asticcacaulis</taxon>
    </lineage>
</organism>
<dbReference type="RefSeq" id="WP_090649288.1">
    <property type="nucleotide sequence ID" value="NZ_CBCRYE010000003.1"/>
</dbReference>
<name>A0A1G4ST18_9CAUL</name>
<keyword evidence="1" id="KW-0812">Transmembrane</keyword>
<gene>
    <name evidence="2" type="ORF">SAMN02927928_2838</name>
</gene>